<evidence type="ECO:0000313" key="13">
    <source>
        <dbReference type="EMBL" id="SAM02834.1"/>
    </source>
</evidence>
<dbReference type="Pfam" id="PF02137">
    <property type="entry name" value="A_deamin"/>
    <property type="match status" value="1"/>
</dbReference>
<dbReference type="InterPro" id="IPR002466">
    <property type="entry name" value="A_deamin"/>
</dbReference>
<dbReference type="EC" id="3.5.4.34" evidence="8"/>
<evidence type="ECO:0000256" key="2">
    <source>
        <dbReference type="ARBA" id="ARBA00022723"/>
    </source>
</evidence>
<dbReference type="GO" id="GO:0003723">
    <property type="term" value="F:RNA binding"/>
    <property type="evidence" value="ECO:0007669"/>
    <property type="project" value="InterPro"/>
</dbReference>
<keyword evidence="4" id="KW-0862">Zinc</keyword>
<evidence type="ECO:0000256" key="10">
    <source>
        <dbReference type="ARBA" id="ARBA00041760"/>
    </source>
</evidence>
<sequence>MDPDHDPYLVIPEFSDQLAQASLDRYEKLGKNGKPQLHTNKAEWTILATILAVHCTSKDDYTIQVVSMGTGQKCLPFSQLSKDGQLIHDSHAEVLARRGFIKQVNRRPTAVY</sequence>
<keyword evidence="14" id="KW-1185">Reference proteome</keyword>
<dbReference type="GO" id="GO:0046872">
    <property type="term" value="F:metal ion binding"/>
    <property type="evidence" value="ECO:0007669"/>
    <property type="project" value="UniProtKB-KW"/>
</dbReference>
<keyword evidence="3" id="KW-0378">Hydrolase</keyword>
<dbReference type="EMBL" id="LT554016">
    <property type="protein sequence ID" value="SAM02834.1"/>
    <property type="molecule type" value="Genomic_DNA"/>
</dbReference>
<dbReference type="GO" id="GO:0043829">
    <property type="term" value="F:tRNA-specific adenosine-37 deaminase activity"/>
    <property type="evidence" value="ECO:0007669"/>
    <property type="project" value="UniProtKB-EC"/>
</dbReference>
<gene>
    <name evidence="13" type="primary">ABSGL_08650.1 scaffold 10421</name>
</gene>
<comment type="cofactor">
    <cofactor evidence="5">
        <name>1D-myo-inositol hexakisphosphate</name>
        <dbReference type="ChEBI" id="CHEBI:58130"/>
    </cofactor>
</comment>
<accession>A0A168PR82</accession>
<comment type="similarity">
    <text evidence="7">Belongs to the ADAT1 family.</text>
</comment>
<dbReference type="PANTHER" id="PTHR46516:SF1">
    <property type="entry name" value="TRNA-SPECIFIC ADENOSINE DEAMINASE 1"/>
    <property type="match status" value="1"/>
</dbReference>
<dbReference type="STRING" id="4829.A0A168PR82"/>
<keyword evidence="1" id="KW-0819">tRNA processing</keyword>
<dbReference type="AlphaFoldDB" id="A0A168PR82"/>
<evidence type="ECO:0000256" key="9">
    <source>
        <dbReference type="ARBA" id="ARBA00040502"/>
    </source>
</evidence>
<dbReference type="Proteomes" id="UP000078561">
    <property type="component" value="Unassembled WGS sequence"/>
</dbReference>
<feature type="domain" description="A to I editase" evidence="12">
    <location>
        <begin position="67"/>
        <end position="102"/>
    </location>
</feature>
<evidence type="ECO:0000256" key="8">
    <source>
        <dbReference type="ARBA" id="ARBA00038940"/>
    </source>
</evidence>
<dbReference type="PROSITE" id="PS50141">
    <property type="entry name" value="A_DEAMIN_EDITASE"/>
    <property type="match status" value="1"/>
</dbReference>
<evidence type="ECO:0000259" key="12">
    <source>
        <dbReference type="PROSITE" id="PS50141"/>
    </source>
</evidence>
<organism evidence="13">
    <name type="scientific">Absidia glauca</name>
    <name type="common">Pin mould</name>
    <dbReference type="NCBI Taxonomy" id="4829"/>
    <lineage>
        <taxon>Eukaryota</taxon>
        <taxon>Fungi</taxon>
        <taxon>Fungi incertae sedis</taxon>
        <taxon>Mucoromycota</taxon>
        <taxon>Mucoromycotina</taxon>
        <taxon>Mucoromycetes</taxon>
        <taxon>Mucorales</taxon>
        <taxon>Cunninghamellaceae</taxon>
        <taxon>Absidia</taxon>
    </lineage>
</organism>
<evidence type="ECO:0000256" key="6">
    <source>
        <dbReference type="ARBA" id="ARBA00037784"/>
    </source>
</evidence>
<dbReference type="OrthoDB" id="10268011at2759"/>
<evidence type="ECO:0000256" key="11">
    <source>
        <dbReference type="ARBA" id="ARBA00047635"/>
    </source>
</evidence>
<evidence type="ECO:0000313" key="14">
    <source>
        <dbReference type="Proteomes" id="UP000078561"/>
    </source>
</evidence>
<comment type="catalytic activity">
    <reaction evidence="11">
        <text>adenosine(37) in tRNA(Ala) + H2O + H(+) = inosine(37) in tRNA(Ala) + NH4(+)</text>
        <dbReference type="Rhea" id="RHEA:50968"/>
        <dbReference type="Rhea" id="RHEA-COMP:12855"/>
        <dbReference type="Rhea" id="RHEA-COMP:12856"/>
        <dbReference type="ChEBI" id="CHEBI:15377"/>
        <dbReference type="ChEBI" id="CHEBI:15378"/>
        <dbReference type="ChEBI" id="CHEBI:28938"/>
        <dbReference type="ChEBI" id="CHEBI:74411"/>
        <dbReference type="ChEBI" id="CHEBI:82852"/>
        <dbReference type="EC" id="3.5.4.34"/>
    </reaction>
</comment>
<dbReference type="PANTHER" id="PTHR46516">
    <property type="entry name" value="TRNA-SPECIFIC ADENOSINE DEAMINASE 1"/>
    <property type="match status" value="1"/>
</dbReference>
<protein>
    <recommendedName>
        <fullName evidence="9">tRNA-specific adenosine deaminase 1</fullName>
        <ecNumber evidence="8">3.5.4.34</ecNumber>
    </recommendedName>
    <alternativeName>
        <fullName evidence="10">tRNA-specific adenosine-37 deaminase</fullName>
    </alternativeName>
</protein>
<reference evidence="13" key="1">
    <citation type="submission" date="2016-04" db="EMBL/GenBank/DDBJ databases">
        <authorList>
            <person name="Evans L.H."/>
            <person name="Alamgir A."/>
            <person name="Owens N."/>
            <person name="Weber N.D."/>
            <person name="Virtaneva K."/>
            <person name="Barbian K."/>
            <person name="Babar A."/>
            <person name="Rosenke K."/>
        </authorList>
    </citation>
    <scope>NUCLEOTIDE SEQUENCE [LARGE SCALE GENOMIC DNA]</scope>
    <source>
        <strain evidence="13">CBS 101.48</strain>
    </source>
</reference>
<evidence type="ECO:0000256" key="1">
    <source>
        <dbReference type="ARBA" id="ARBA00022694"/>
    </source>
</evidence>
<evidence type="ECO:0000256" key="7">
    <source>
        <dbReference type="ARBA" id="ARBA00038326"/>
    </source>
</evidence>
<name>A0A168PR82_ABSGL</name>
<keyword evidence="2" id="KW-0479">Metal-binding</keyword>
<dbReference type="GO" id="GO:0008033">
    <property type="term" value="P:tRNA processing"/>
    <property type="evidence" value="ECO:0007669"/>
    <property type="project" value="UniProtKB-KW"/>
</dbReference>
<evidence type="ECO:0000256" key="4">
    <source>
        <dbReference type="ARBA" id="ARBA00022833"/>
    </source>
</evidence>
<dbReference type="InParanoid" id="A0A168PR82"/>
<evidence type="ECO:0000256" key="5">
    <source>
        <dbReference type="ARBA" id="ARBA00037026"/>
    </source>
</evidence>
<evidence type="ECO:0000256" key="3">
    <source>
        <dbReference type="ARBA" id="ARBA00022801"/>
    </source>
</evidence>
<comment type="function">
    <text evidence="6">Specifically deaminates adenosine-37 to inosine in tRNA-Ala.</text>
</comment>
<proteinExistence type="inferred from homology"/>